<keyword evidence="5" id="KW-0472">Membrane</keyword>
<evidence type="ECO:0000313" key="7">
    <source>
        <dbReference type="Proteomes" id="UP000287394"/>
    </source>
</evidence>
<comment type="subcellular location">
    <subcellularLocation>
        <location evidence="1">Membrane</location>
        <topology evidence="1">Multi-pass membrane protein</topology>
    </subcellularLocation>
</comment>
<dbReference type="GO" id="GO:0034755">
    <property type="term" value="P:iron ion transmembrane transport"/>
    <property type="evidence" value="ECO:0007669"/>
    <property type="project" value="TreeGrafter"/>
</dbReference>
<dbReference type="Pfam" id="PF01566">
    <property type="entry name" value="Nramp"/>
    <property type="match status" value="1"/>
</dbReference>
<evidence type="ECO:0000256" key="2">
    <source>
        <dbReference type="ARBA" id="ARBA00022448"/>
    </source>
</evidence>
<reference evidence="6 7" key="1">
    <citation type="journal article" date="2019" name="Int. J. Syst. Evol. Microbiol.">
        <title>Capsulimonas corticalis gen. nov., sp. nov., an aerobic capsulated bacterium, of a novel bacterial order, Capsulimonadales ord. nov., of the class Armatimonadia of the phylum Armatimonadetes.</title>
        <authorList>
            <person name="Li J."/>
            <person name="Kudo C."/>
            <person name="Tonouchi A."/>
        </authorList>
    </citation>
    <scope>NUCLEOTIDE SEQUENCE [LARGE SCALE GENOMIC DNA]</scope>
    <source>
        <strain evidence="6 7">AX-7</strain>
    </source>
</reference>
<evidence type="ECO:0000256" key="3">
    <source>
        <dbReference type="ARBA" id="ARBA00022692"/>
    </source>
</evidence>
<evidence type="ECO:0000256" key="4">
    <source>
        <dbReference type="ARBA" id="ARBA00022989"/>
    </source>
</evidence>
<dbReference type="EMBL" id="AP025739">
    <property type="protein sequence ID" value="BDI31685.1"/>
    <property type="molecule type" value="Genomic_DNA"/>
</dbReference>
<dbReference type="Proteomes" id="UP000287394">
    <property type="component" value="Chromosome"/>
</dbReference>
<keyword evidence="3" id="KW-0812">Transmembrane</keyword>
<evidence type="ECO:0000256" key="5">
    <source>
        <dbReference type="ARBA" id="ARBA00023136"/>
    </source>
</evidence>
<organism evidence="6 7">
    <name type="scientific">Capsulimonas corticalis</name>
    <dbReference type="NCBI Taxonomy" id="2219043"/>
    <lineage>
        <taxon>Bacteria</taxon>
        <taxon>Bacillati</taxon>
        <taxon>Armatimonadota</taxon>
        <taxon>Armatimonadia</taxon>
        <taxon>Capsulimonadales</taxon>
        <taxon>Capsulimonadaceae</taxon>
        <taxon>Capsulimonas</taxon>
    </lineage>
</organism>
<proteinExistence type="predicted"/>
<dbReference type="PANTHER" id="PTHR11706:SF33">
    <property type="entry name" value="NATURAL RESISTANCE-ASSOCIATED MACROPHAGE PROTEIN 2"/>
    <property type="match status" value="1"/>
</dbReference>
<keyword evidence="4" id="KW-1133">Transmembrane helix</keyword>
<dbReference type="PANTHER" id="PTHR11706">
    <property type="entry name" value="SOLUTE CARRIER PROTEIN FAMILY 11 MEMBER"/>
    <property type="match status" value="1"/>
</dbReference>
<evidence type="ECO:0000256" key="1">
    <source>
        <dbReference type="ARBA" id="ARBA00004141"/>
    </source>
</evidence>
<protein>
    <submittedName>
        <fullName evidence="6">Mn transporter</fullName>
    </submittedName>
</protein>
<sequence length="412" mass="44302">MLSVLGPGVISAAAGNDAGGITTFSQVGATYGFTLLWCLALVTVGLIVVQEMCTRMGAVTGKGLADLIRENFGLKVTMFAMIVLLIANFAITVSEFAGIAAVGEMFLGHSARKIIVPVAMLLVWGVVSRGSYQKIERVFLIASLIFLTYIVTALKIGVPWGQVLHATFLPPLSKLPWSGDLIVMIVTLIGTTISPYMQFYQQSAVRDKGISMKDYALAKWDTILGCMLSSIVAMFIVVTCAQELHTAGITQIDSAGQVAIALQPLAGKYASILFAFGLLNASLMAAMVVPLSSAYAVTESLGWESGLGRRIRELPLFYGTYGALILLSGLLIMFLPAHSNLIQIILNAQIVNCALLPVELILMLILINRRRIMGRYKNTIGMNVVAWTTTAIAASLSLFLLVRQIWTAIHPA</sequence>
<keyword evidence="7" id="KW-1185">Reference proteome</keyword>
<evidence type="ECO:0000313" key="6">
    <source>
        <dbReference type="EMBL" id="BDI31685.1"/>
    </source>
</evidence>
<dbReference type="InterPro" id="IPR001046">
    <property type="entry name" value="NRAMP_fam"/>
</dbReference>
<gene>
    <name evidence="6" type="ORF">CCAX7_37360</name>
</gene>
<dbReference type="GO" id="GO:0005886">
    <property type="term" value="C:plasma membrane"/>
    <property type="evidence" value="ECO:0007669"/>
    <property type="project" value="TreeGrafter"/>
</dbReference>
<name>A0A402D189_9BACT</name>
<dbReference type="KEGG" id="ccot:CCAX7_37360"/>
<dbReference type="GO" id="GO:0015086">
    <property type="term" value="F:cadmium ion transmembrane transporter activity"/>
    <property type="evidence" value="ECO:0007669"/>
    <property type="project" value="TreeGrafter"/>
</dbReference>
<dbReference type="NCBIfam" id="NF037982">
    <property type="entry name" value="Nramp_1"/>
    <property type="match status" value="1"/>
</dbReference>
<keyword evidence="2" id="KW-0813">Transport</keyword>
<dbReference type="GO" id="GO:0005384">
    <property type="term" value="F:manganese ion transmembrane transporter activity"/>
    <property type="evidence" value="ECO:0007669"/>
    <property type="project" value="TreeGrafter"/>
</dbReference>
<accession>A0A402D189</accession>
<dbReference type="AlphaFoldDB" id="A0A402D189"/>